<proteinExistence type="predicted"/>
<organism evidence="2 3">
    <name type="scientific">Agromyces protaetiae</name>
    <dbReference type="NCBI Taxonomy" id="2509455"/>
    <lineage>
        <taxon>Bacteria</taxon>
        <taxon>Bacillati</taxon>
        <taxon>Actinomycetota</taxon>
        <taxon>Actinomycetes</taxon>
        <taxon>Micrococcales</taxon>
        <taxon>Microbacteriaceae</taxon>
        <taxon>Agromyces</taxon>
    </lineage>
</organism>
<protein>
    <submittedName>
        <fullName evidence="2">Uncharacterized protein</fullName>
    </submittedName>
</protein>
<evidence type="ECO:0000256" key="1">
    <source>
        <dbReference type="SAM" id="MobiDB-lite"/>
    </source>
</evidence>
<evidence type="ECO:0000313" key="2">
    <source>
        <dbReference type="EMBL" id="QAY74512.1"/>
    </source>
</evidence>
<dbReference type="AlphaFoldDB" id="A0A4P6FED4"/>
<dbReference type="KEGG" id="agf:ET445_15435"/>
<feature type="compositionally biased region" description="Basic and acidic residues" evidence="1">
    <location>
        <begin position="45"/>
        <end position="59"/>
    </location>
</feature>
<evidence type="ECO:0000313" key="3">
    <source>
        <dbReference type="Proteomes" id="UP000291259"/>
    </source>
</evidence>
<dbReference type="Proteomes" id="UP000291259">
    <property type="component" value="Chromosome"/>
</dbReference>
<feature type="region of interest" description="Disordered" evidence="1">
    <location>
        <begin position="24"/>
        <end position="69"/>
    </location>
</feature>
<dbReference type="EMBL" id="CP035491">
    <property type="protein sequence ID" value="QAY74512.1"/>
    <property type="molecule type" value="Genomic_DNA"/>
</dbReference>
<sequence length="69" mass="8070">MVGHGDERHIVSHEHYDELKAAYNRRHRVRQSGRADDIGDEDPDDRVAKPAEHDYRGYRGDVWGGETRR</sequence>
<accession>A0A4P6FED4</accession>
<gene>
    <name evidence="2" type="ORF">ET445_15435</name>
</gene>
<keyword evidence="3" id="KW-1185">Reference proteome</keyword>
<name>A0A4P6FED4_9MICO</name>
<dbReference type="RefSeq" id="WP_129192057.1">
    <property type="nucleotide sequence ID" value="NZ_CP035491.1"/>
</dbReference>
<reference evidence="2 3" key="1">
    <citation type="submission" date="2019-01" db="EMBL/GenBank/DDBJ databases">
        <title>Genome sequencing of strain FW100M-8.</title>
        <authorList>
            <person name="Heo J."/>
            <person name="Kim S.-J."/>
            <person name="Kim J.-S."/>
            <person name="Hong S.-B."/>
            <person name="Kwon S.-W."/>
        </authorList>
    </citation>
    <scope>NUCLEOTIDE SEQUENCE [LARGE SCALE GENOMIC DNA]</scope>
    <source>
        <strain evidence="2 3">FW100M-8</strain>
    </source>
</reference>